<comment type="subcellular location">
    <subcellularLocation>
        <location evidence="1">Cell membrane</location>
        <topology evidence="1">Multi-pass membrane protein</topology>
    </subcellularLocation>
</comment>
<dbReference type="SUPFAM" id="SSF52540">
    <property type="entry name" value="P-loop containing nucleoside triphosphate hydrolases"/>
    <property type="match status" value="1"/>
</dbReference>
<dbReference type="InterPro" id="IPR017871">
    <property type="entry name" value="ABC_transporter-like_CS"/>
</dbReference>
<evidence type="ECO:0000259" key="10">
    <source>
        <dbReference type="PROSITE" id="PS50929"/>
    </source>
</evidence>
<dbReference type="GO" id="GO:0005524">
    <property type="term" value="F:ATP binding"/>
    <property type="evidence" value="ECO:0007669"/>
    <property type="project" value="UniProtKB-KW"/>
</dbReference>
<keyword evidence="4" id="KW-0547">Nucleotide-binding</keyword>
<proteinExistence type="predicted"/>
<dbReference type="RefSeq" id="WP_061087243.1">
    <property type="nucleotide sequence ID" value="NZ_KQ955926.1"/>
</dbReference>
<evidence type="ECO:0000259" key="9">
    <source>
        <dbReference type="PROSITE" id="PS50893"/>
    </source>
</evidence>
<feature type="transmembrane region" description="Helical" evidence="8">
    <location>
        <begin position="248"/>
        <end position="268"/>
    </location>
</feature>
<evidence type="ECO:0000313" key="12">
    <source>
        <dbReference type="Proteomes" id="UP000070376"/>
    </source>
</evidence>
<sequence length="672" mass="76347">MVAKRLFRYAMNFKRSILIALAALLVAVGADVCSPIVAKTMIDRHITGIESVWVETRDANQAVSYHGHHYKRLVYASLEEKKGKKRTVVQAGRNFYFVKGRVETGGKNTYRDGKLYITYNGKTASYRAEKISYAGVLRFYSPEIPYILKLLILYFGLYIVSGFGQFTQYFYLQKAANRIIQKMRNDLFSHLQKLPIHFFDNLPAGKIVSRITNDTEAIHELYVAVLSNFFSGLVYIAGIYIAMFLLDWKLALVCLLLMPILWLWMRVYRKFAQQYNRMIRSKVSEMNAMINESIQGMPVIQAFRREKQTKETFEQLNRTHFKYQNKMLVLNALSAHNLTGILKNLVLVAFLWYFGHSALSGLSAGLSVGLLYAYVDYINRLFNPISNIVNQFSNLEQALVAGERVFRLLDEKGENVGTKSVPRFKGHVEFRHVYFGYKENEYVLKDIDFEAKPGETVALVGHTGSGKSSIMNVLFRFYDCNEGEIRIDGTDIRSLPRQTVREHMAIVLQDPYLFTGTIYSNVSLGDPRITKEKAAAVLKAVGADQVLGNLEEGLDEPVFEKGSTLSSGQRQLISFARALAFDPAILILDEATSNIDTETELAIQHAMDVLKKGRTTFIIAHRLSTVKNADQILVLDRGRIVERGSHEELMERKGKYYQMYQMQHSGGTEAAG</sequence>
<feature type="transmembrane region" description="Helical" evidence="8">
    <location>
        <begin position="221"/>
        <end position="242"/>
    </location>
</feature>
<dbReference type="PANTHER" id="PTHR43394">
    <property type="entry name" value="ATP-DEPENDENT PERMEASE MDL1, MITOCHONDRIAL"/>
    <property type="match status" value="1"/>
</dbReference>
<dbReference type="Proteomes" id="UP000070376">
    <property type="component" value="Unassembled WGS sequence"/>
</dbReference>
<dbReference type="FunFam" id="3.40.50.300:FF:000287">
    <property type="entry name" value="Multidrug ABC transporter ATP-binding protein"/>
    <property type="match status" value="1"/>
</dbReference>
<dbReference type="SMART" id="SM00382">
    <property type="entry name" value="AAA"/>
    <property type="match status" value="1"/>
</dbReference>
<dbReference type="Gene3D" id="3.40.50.300">
    <property type="entry name" value="P-loop containing nucleotide triphosphate hydrolases"/>
    <property type="match status" value="1"/>
</dbReference>
<feature type="domain" description="ABC transmembrane type-1" evidence="10">
    <location>
        <begin position="18"/>
        <end position="397"/>
    </location>
</feature>
<dbReference type="GO" id="GO:0005886">
    <property type="term" value="C:plasma membrane"/>
    <property type="evidence" value="ECO:0007669"/>
    <property type="project" value="UniProtKB-SubCell"/>
</dbReference>
<keyword evidence="6 8" id="KW-1133">Transmembrane helix</keyword>
<dbReference type="PROSITE" id="PS50893">
    <property type="entry name" value="ABC_TRANSPORTER_2"/>
    <property type="match status" value="1"/>
</dbReference>
<evidence type="ECO:0000256" key="2">
    <source>
        <dbReference type="ARBA" id="ARBA00022448"/>
    </source>
</evidence>
<protein>
    <submittedName>
        <fullName evidence="11">ABC transporter, ATP-binding protein</fullName>
    </submittedName>
</protein>
<dbReference type="InterPro" id="IPR027417">
    <property type="entry name" value="P-loop_NTPase"/>
</dbReference>
<dbReference type="InterPro" id="IPR011527">
    <property type="entry name" value="ABC1_TM_dom"/>
</dbReference>
<evidence type="ECO:0000256" key="8">
    <source>
        <dbReference type="SAM" id="Phobius"/>
    </source>
</evidence>
<evidence type="ECO:0000256" key="1">
    <source>
        <dbReference type="ARBA" id="ARBA00004651"/>
    </source>
</evidence>
<dbReference type="InterPro" id="IPR036640">
    <property type="entry name" value="ABC1_TM_sf"/>
</dbReference>
<reference evidence="12" key="1">
    <citation type="submission" date="2016-01" db="EMBL/GenBank/DDBJ databases">
        <authorList>
            <person name="Mitreva M."/>
            <person name="Pepin K.H."/>
            <person name="Mihindukulasuriya K.A."/>
            <person name="Fulton R."/>
            <person name="Fronick C."/>
            <person name="O'Laughlin M."/>
            <person name="Miner T."/>
            <person name="Herter B."/>
            <person name="Rosa B.A."/>
            <person name="Cordes M."/>
            <person name="Tomlinson C."/>
            <person name="Wollam A."/>
            <person name="Palsikar V.B."/>
            <person name="Mardis E.R."/>
            <person name="Wilson R.K."/>
        </authorList>
    </citation>
    <scope>NUCLEOTIDE SEQUENCE [LARGE SCALE GENOMIC DNA]</scope>
    <source>
        <strain evidence="12">GED7749B</strain>
    </source>
</reference>
<dbReference type="CDD" id="cd03254">
    <property type="entry name" value="ABCC_Glucan_exporter_like"/>
    <property type="match status" value="1"/>
</dbReference>
<dbReference type="GO" id="GO:0015421">
    <property type="term" value="F:ABC-type oligopeptide transporter activity"/>
    <property type="evidence" value="ECO:0007669"/>
    <property type="project" value="TreeGrafter"/>
</dbReference>
<keyword evidence="5 11" id="KW-0067">ATP-binding</keyword>
<dbReference type="Gene3D" id="1.20.1560.10">
    <property type="entry name" value="ABC transporter type 1, transmembrane domain"/>
    <property type="match status" value="1"/>
</dbReference>
<accession>A0A133KBM7</accession>
<dbReference type="InterPro" id="IPR039421">
    <property type="entry name" value="Type_1_exporter"/>
</dbReference>
<dbReference type="PROSITE" id="PS50929">
    <property type="entry name" value="ABC_TM1F"/>
    <property type="match status" value="1"/>
</dbReference>
<evidence type="ECO:0000256" key="4">
    <source>
        <dbReference type="ARBA" id="ARBA00022741"/>
    </source>
</evidence>
<dbReference type="AlphaFoldDB" id="A0A133KBM7"/>
<keyword evidence="2" id="KW-0813">Transport</keyword>
<feature type="transmembrane region" description="Helical" evidence="8">
    <location>
        <begin position="358"/>
        <end position="375"/>
    </location>
</feature>
<dbReference type="InterPro" id="IPR003593">
    <property type="entry name" value="AAA+_ATPase"/>
</dbReference>
<dbReference type="PANTHER" id="PTHR43394:SF1">
    <property type="entry name" value="ATP-BINDING CASSETTE SUB-FAMILY B MEMBER 10, MITOCHONDRIAL"/>
    <property type="match status" value="1"/>
</dbReference>
<name>A0A133KBM7_HEYCO</name>
<feature type="transmembrane region" description="Helical" evidence="8">
    <location>
        <begin position="328"/>
        <end position="352"/>
    </location>
</feature>
<dbReference type="SUPFAM" id="SSF90123">
    <property type="entry name" value="ABC transporter transmembrane region"/>
    <property type="match status" value="1"/>
</dbReference>
<evidence type="ECO:0000256" key="3">
    <source>
        <dbReference type="ARBA" id="ARBA00022692"/>
    </source>
</evidence>
<feature type="domain" description="ABC transporter" evidence="9">
    <location>
        <begin position="428"/>
        <end position="662"/>
    </location>
</feature>
<dbReference type="PROSITE" id="PS00211">
    <property type="entry name" value="ABC_TRANSPORTER_1"/>
    <property type="match status" value="1"/>
</dbReference>
<evidence type="ECO:0000256" key="7">
    <source>
        <dbReference type="ARBA" id="ARBA00023136"/>
    </source>
</evidence>
<dbReference type="GO" id="GO:0016887">
    <property type="term" value="F:ATP hydrolysis activity"/>
    <property type="evidence" value="ECO:0007669"/>
    <property type="project" value="InterPro"/>
</dbReference>
<comment type="caution">
    <text evidence="11">The sequence shown here is derived from an EMBL/GenBank/DDBJ whole genome shotgun (WGS) entry which is preliminary data.</text>
</comment>
<keyword evidence="3 8" id="KW-0812">Transmembrane</keyword>
<keyword evidence="7 8" id="KW-0472">Membrane</keyword>
<dbReference type="CDD" id="cd18544">
    <property type="entry name" value="ABC_6TM_TmrA_like"/>
    <property type="match status" value="1"/>
</dbReference>
<dbReference type="Pfam" id="PF00664">
    <property type="entry name" value="ABC_membrane"/>
    <property type="match status" value="1"/>
</dbReference>
<gene>
    <name evidence="11" type="ORF">HMPREF3213_03624</name>
</gene>
<dbReference type="InterPro" id="IPR003439">
    <property type="entry name" value="ABC_transporter-like_ATP-bd"/>
</dbReference>
<dbReference type="PATRIC" id="fig|1398.22.peg.3630"/>
<evidence type="ECO:0000256" key="6">
    <source>
        <dbReference type="ARBA" id="ARBA00022989"/>
    </source>
</evidence>
<dbReference type="EMBL" id="LRPN01000185">
    <property type="protein sequence ID" value="KWZ76887.1"/>
    <property type="molecule type" value="Genomic_DNA"/>
</dbReference>
<evidence type="ECO:0000256" key="5">
    <source>
        <dbReference type="ARBA" id="ARBA00022840"/>
    </source>
</evidence>
<organism evidence="11 12">
    <name type="scientific">Heyndrickxia coagulans</name>
    <name type="common">Weizmannia coagulans</name>
    <dbReference type="NCBI Taxonomy" id="1398"/>
    <lineage>
        <taxon>Bacteria</taxon>
        <taxon>Bacillati</taxon>
        <taxon>Bacillota</taxon>
        <taxon>Bacilli</taxon>
        <taxon>Bacillales</taxon>
        <taxon>Bacillaceae</taxon>
        <taxon>Heyndrickxia</taxon>
    </lineage>
</organism>
<dbReference type="Pfam" id="PF00005">
    <property type="entry name" value="ABC_tran"/>
    <property type="match status" value="1"/>
</dbReference>
<feature type="transmembrane region" description="Helical" evidence="8">
    <location>
        <begin position="151"/>
        <end position="172"/>
    </location>
</feature>
<evidence type="ECO:0000313" key="11">
    <source>
        <dbReference type="EMBL" id="KWZ76887.1"/>
    </source>
</evidence>